<keyword evidence="4" id="KW-0969">Cilium</keyword>
<protein>
    <recommendedName>
        <fullName evidence="4">Tektin</fullName>
    </recommendedName>
</protein>
<dbReference type="PRINTS" id="PR00511">
    <property type="entry name" value="TEKTIN"/>
</dbReference>
<dbReference type="AlphaFoldDB" id="A0A8T2IQA3"/>
<evidence type="ECO:0000256" key="1">
    <source>
        <dbReference type="ARBA" id="ARBA00007209"/>
    </source>
</evidence>
<proteinExistence type="inferred from homology"/>
<dbReference type="GO" id="GO:0015630">
    <property type="term" value="C:microtubule cytoskeleton"/>
    <property type="evidence" value="ECO:0007669"/>
    <property type="project" value="UniProtKB-UniRule"/>
</dbReference>
<evidence type="ECO:0000256" key="3">
    <source>
        <dbReference type="ARBA" id="ARBA00023054"/>
    </source>
</evidence>
<comment type="subcellular location">
    <subcellularLocation>
        <location evidence="4">Cytoplasm</location>
        <location evidence="4">Cytoskeleton</location>
        <location evidence="4">Cilium axoneme</location>
    </subcellularLocation>
</comment>
<dbReference type="InterPro" id="IPR048256">
    <property type="entry name" value="Tektin-like"/>
</dbReference>
<evidence type="ECO:0000256" key="5">
    <source>
        <dbReference type="SAM" id="Coils"/>
    </source>
</evidence>
<dbReference type="InterPro" id="IPR000435">
    <property type="entry name" value="Tektins"/>
</dbReference>
<comment type="caution">
    <text evidence="6">The sequence shown here is derived from an EMBL/GenBank/DDBJ whole genome shotgun (WGS) entry which is preliminary data.</text>
</comment>
<name>A0A8T2IQA3_9PIPI</name>
<evidence type="ECO:0000256" key="4">
    <source>
        <dbReference type="RuleBase" id="RU367040"/>
    </source>
</evidence>
<evidence type="ECO:0000313" key="7">
    <source>
        <dbReference type="Proteomes" id="UP000812440"/>
    </source>
</evidence>
<evidence type="ECO:0000256" key="2">
    <source>
        <dbReference type="ARBA" id="ARBA00022490"/>
    </source>
</evidence>
<feature type="coiled-coil region" evidence="5">
    <location>
        <begin position="250"/>
        <end position="291"/>
    </location>
</feature>
<dbReference type="GO" id="GO:0060294">
    <property type="term" value="P:cilium movement involved in cell motility"/>
    <property type="evidence" value="ECO:0007669"/>
    <property type="project" value="UniProtKB-UniRule"/>
</dbReference>
<dbReference type="Pfam" id="PF03148">
    <property type="entry name" value="Tektin"/>
    <property type="match status" value="1"/>
</dbReference>
<feature type="coiled-coil region" evidence="5">
    <location>
        <begin position="170"/>
        <end position="211"/>
    </location>
</feature>
<keyword evidence="2" id="KW-0963">Cytoplasm</keyword>
<dbReference type="GO" id="GO:0036126">
    <property type="term" value="C:sperm flagellum"/>
    <property type="evidence" value="ECO:0007669"/>
    <property type="project" value="TreeGrafter"/>
</dbReference>
<sequence length="316" mass="36917">MLVQQKVRLEKALDTTDIPYSISTDNLRCRERREGAELVRDEVEMELIKEVDLIRNVQELLKRTLNQAVEQIRSNRDAKETLEMDYSDKVGAYEMDDKCGRYNNQSTNIQFHFNSSKYEDNTSTPESWAQYTHENIYKAERERMACINLRSLIDNILQDTAEDLRAQCAAVDFENRCREEEDAKQKLETHLQKTLEEIGNQEKNIAALKQAISDKSPPLKVAQTRLHDRSYRPNVELCRDHVQLRLVSEVGELTESLEALKLKLEESEHSLRNLEDTRMSLEKDITNKANSIFIDREKCMTLRTRYPNGLKLQGYQ</sequence>
<dbReference type="GO" id="GO:0005634">
    <property type="term" value="C:nucleus"/>
    <property type="evidence" value="ECO:0007669"/>
    <property type="project" value="TreeGrafter"/>
</dbReference>
<dbReference type="GO" id="GO:0060271">
    <property type="term" value="P:cilium assembly"/>
    <property type="evidence" value="ECO:0007669"/>
    <property type="project" value="UniProtKB-UniRule"/>
</dbReference>
<keyword evidence="4" id="KW-0966">Cell projection</keyword>
<keyword evidence="7" id="KW-1185">Reference proteome</keyword>
<keyword evidence="4" id="KW-0282">Flagellum</keyword>
<comment type="similarity">
    <text evidence="1 4">Belongs to the tektin family.</text>
</comment>
<evidence type="ECO:0000313" key="6">
    <source>
        <dbReference type="EMBL" id="KAG8433260.1"/>
    </source>
</evidence>
<dbReference type="EMBL" id="JAACNH010000009">
    <property type="protein sequence ID" value="KAG8433260.1"/>
    <property type="molecule type" value="Genomic_DNA"/>
</dbReference>
<reference evidence="6" key="1">
    <citation type="thesis" date="2020" institute="ProQuest LLC" country="789 East Eisenhower Parkway, Ann Arbor, MI, USA">
        <title>Comparative Genomics and Chromosome Evolution.</title>
        <authorList>
            <person name="Mudd A.B."/>
        </authorList>
    </citation>
    <scope>NUCLEOTIDE SEQUENCE</scope>
    <source>
        <strain evidence="6">Female2</strain>
        <tissue evidence="6">Blood</tissue>
    </source>
</reference>
<organism evidence="6 7">
    <name type="scientific">Hymenochirus boettgeri</name>
    <name type="common">Congo dwarf clawed frog</name>
    <dbReference type="NCBI Taxonomy" id="247094"/>
    <lineage>
        <taxon>Eukaryota</taxon>
        <taxon>Metazoa</taxon>
        <taxon>Chordata</taxon>
        <taxon>Craniata</taxon>
        <taxon>Vertebrata</taxon>
        <taxon>Euteleostomi</taxon>
        <taxon>Amphibia</taxon>
        <taxon>Batrachia</taxon>
        <taxon>Anura</taxon>
        <taxon>Pipoidea</taxon>
        <taxon>Pipidae</taxon>
        <taxon>Pipinae</taxon>
        <taxon>Hymenochirus</taxon>
    </lineage>
</organism>
<dbReference type="GO" id="GO:0005930">
    <property type="term" value="C:axoneme"/>
    <property type="evidence" value="ECO:0007669"/>
    <property type="project" value="UniProtKB-SubCell"/>
</dbReference>
<dbReference type="OrthoDB" id="5788000at2759"/>
<dbReference type="Proteomes" id="UP000812440">
    <property type="component" value="Chromosome 9"/>
</dbReference>
<dbReference type="PANTHER" id="PTHR19960:SF12">
    <property type="entry name" value="TEKTIN-4"/>
    <property type="match status" value="1"/>
</dbReference>
<dbReference type="PANTHER" id="PTHR19960">
    <property type="entry name" value="TEKTIN"/>
    <property type="match status" value="1"/>
</dbReference>
<accession>A0A8T2IQA3</accession>
<keyword evidence="3 5" id="KW-0175">Coiled coil</keyword>
<gene>
    <name evidence="6" type="ORF">GDO86_017517</name>
</gene>